<dbReference type="Gene3D" id="3.40.50.720">
    <property type="entry name" value="NAD(P)-binding Rossmann-like Domain"/>
    <property type="match status" value="1"/>
</dbReference>
<dbReference type="EMBL" id="CP017478">
    <property type="protein sequence ID" value="AOW21174.1"/>
    <property type="molecule type" value="Genomic_DNA"/>
</dbReference>
<dbReference type="KEGG" id="lul:LPB138_11005"/>
<accession>A0A1D8P9C6</accession>
<keyword evidence="4" id="KW-1185">Reference proteome</keyword>
<protein>
    <submittedName>
        <fullName evidence="3">Epimerase</fullName>
    </submittedName>
</protein>
<dbReference type="Pfam" id="PF01370">
    <property type="entry name" value="Epimerase"/>
    <property type="match status" value="1"/>
</dbReference>
<reference evidence="3 4" key="1">
    <citation type="submission" date="2016-10" db="EMBL/GenBank/DDBJ databases">
        <title>Lutibacter sp. LPB0138, isolated from marine gastropod.</title>
        <authorList>
            <person name="Kim E."/>
            <person name="Yi H."/>
        </authorList>
    </citation>
    <scope>NUCLEOTIDE SEQUENCE [LARGE SCALE GENOMIC DNA]</scope>
    <source>
        <strain evidence="3 4">LPB0138</strain>
    </source>
</reference>
<evidence type="ECO:0000313" key="4">
    <source>
        <dbReference type="Proteomes" id="UP000176050"/>
    </source>
</evidence>
<evidence type="ECO:0000256" key="1">
    <source>
        <dbReference type="ARBA" id="ARBA00007637"/>
    </source>
</evidence>
<dbReference type="PANTHER" id="PTHR43000">
    <property type="entry name" value="DTDP-D-GLUCOSE 4,6-DEHYDRATASE-RELATED"/>
    <property type="match status" value="1"/>
</dbReference>
<dbReference type="SUPFAM" id="SSF51735">
    <property type="entry name" value="NAD(P)-binding Rossmann-fold domains"/>
    <property type="match status" value="1"/>
</dbReference>
<organism evidence="3 4">
    <name type="scientific">Urechidicola croceus</name>
    <dbReference type="NCBI Taxonomy" id="1850246"/>
    <lineage>
        <taxon>Bacteria</taxon>
        <taxon>Pseudomonadati</taxon>
        <taxon>Bacteroidota</taxon>
        <taxon>Flavobacteriia</taxon>
        <taxon>Flavobacteriales</taxon>
        <taxon>Flavobacteriaceae</taxon>
        <taxon>Urechidicola</taxon>
    </lineage>
</organism>
<evidence type="ECO:0000259" key="2">
    <source>
        <dbReference type="Pfam" id="PF01370"/>
    </source>
</evidence>
<dbReference type="Proteomes" id="UP000176050">
    <property type="component" value="Chromosome"/>
</dbReference>
<dbReference type="STRING" id="1850246.LPB138_11005"/>
<gene>
    <name evidence="3" type="ORF">LPB138_11005</name>
</gene>
<comment type="similarity">
    <text evidence="1">Belongs to the NAD(P)-dependent epimerase/dehydratase family.</text>
</comment>
<dbReference type="OrthoDB" id="9801785at2"/>
<evidence type="ECO:0000313" key="3">
    <source>
        <dbReference type="EMBL" id="AOW21174.1"/>
    </source>
</evidence>
<proteinExistence type="inferred from homology"/>
<dbReference type="InterPro" id="IPR001509">
    <property type="entry name" value="Epimerase_deHydtase"/>
</dbReference>
<feature type="domain" description="NAD-dependent epimerase/dehydratase" evidence="2">
    <location>
        <begin position="10"/>
        <end position="257"/>
    </location>
</feature>
<dbReference type="Gene3D" id="3.90.25.10">
    <property type="entry name" value="UDP-galactose 4-epimerase, domain 1"/>
    <property type="match status" value="1"/>
</dbReference>
<dbReference type="InterPro" id="IPR036291">
    <property type="entry name" value="NAD(P)-bd_dom_sf"/>
</dbReference>
<dbReference type="PRINTS" id="PR01713">
    <property type="entry name" value="NUCEPIMERASE"/>
</dbReference>
<dbReference type="RefSeq" id="WP_070237338.1">
    <property type="nucleotide sequence ID" value="NZ_CP017478.1"/>
</dbReference>
<sequence>MDKEIKLNNWLITGGCGFIGKIFIKHLKSINPNFSIRVIDNLKVGTREELSFSGDFEEVSDANNLKWESGITQLIVEDILEYNKLLKITSGADVIIHLAANTGVLPSVEDPKMDFENNVIGTFNLLETCRINKIKKFVMASSGAAAGEVTPPIHEEVCAHPTSPYGASKLVGESYCSAYYNSYGVNTVALRFSNVYGPGSTHKNSIVAKFTKRAINGEVLEIYGDGSQTRDFVYTEDLLNAIYLSAIKDIGGEVFQIASNNETTVLEITDLLVKTLKSKGIENIEVIHGSKNVGEVYRNYADTSKAQKILGWNVKMNLEQGIENTVEWFFSLDSKIV</sequence>
<dbReference type="AlphaFoldDB" id="A0A1D8P9C6"/>
<name>A0A1D8P9C6_9FLAO</name>